<comment type="caution">
    <text evidence="2">The sequence shown here is derived from an EMBL/GenBank/DDBJ whole genome shotgun (WGS) entry which is preliminary data.</text>
</comment>
<proteinExistence type="predicted"/>
<evidence type="ECO:0000259" key="1">
    <source>
        <dbReference type="Pfam" id="PF13847"/>
    </source>
</evidence>
<gene>
    <name evidence="2" type="ORF">ACFQ39_02490</name>
</gene>
<organism evidence="2 3">
    <name type="scientific">Namhaeicola litoreus</name>
    <dbReference type="NCBI Taxonomy" id="1052145"/>
    <lineage>
        <taxon>Bacteria</taxon>
        <taxon>Pseudomonadati</taxon>
        <taxon>Bacteroidota</taxon>
        <taxon>Flavobacteriia</taxon>
        <taxon>Flavobacteriales</taxon>
        <taxon>Flavobacteriaceae</taxon>
        <taxon>Namhaeicola</taxon>
    </lineage>
</organism>
<dbReference type="InterPro" id="IPR029063">
    <property type="entry name" value="SAM-dependent_MTases_sf"/>
</dbReference>
<dbReference type="GO" id="GO:0008168">
    <property type="term" value="F:methyltransferase activity"/>
    <property type="evidence" value="ECO:0007669"/>
    <property type="project" value="UniProtKB-KW"/>
</dbReference>
<dbReference type="InterPro" id="IPR025714">
    <property type="entry name" value="Methyltranfer_dom"/>
</dbReference>
<sequence length="207" mass="24124">MTSFNRKAHWENIYHTKHLEEVSWYQPKPETSLQLLQNLEISKDAKIIDIGGGDSFLVDHLLEMGFRDLTILDISEKAIERAKKRLGEKANKINWIVSDILDFEPTQNFDFWHDRAAFHFLTEQNEIEKYVRIADEAMSKNGKILIATFSEDGPKKCSGIEIRQYTNTSLEATFSQHFKKITCVKHDHKTPSQNIQNFIFCAFESRN</sequence>
<dbReference type="GO" id="GO:0032259">
    <property type="term" value="P:methylation"/>
    <property type="evidence" value="ECO:0007669"/>
    <property type="project" value="UniProtKB-KW"/>
</dbReference>
<dbReference type="Gene3D" id="3.40.50.150">
    <property type="entry name" value="Vaccinia Virus protein VP39"/>
    <property type="match status" value="1"/>
</dbReference>
<protein>
    <submittedName>
        <fullName evidence="2">Class I SAM-dependent methyltransferase</fullName>
    </submittedName>
</protein>
<evidence type="ECO:0000313" key="2">
    <source>
        <dbReference type="EMBL" id="MFD1314471.1"/>
    </source>
</evidence>
<dbReference type="RefSeq" id="WP_377176104.1">
    <property type="nucleotide sequence ID" value="NZ_JBHTMY010000002.1"/>
</dbReference>
<feature type="domain" description="Methyltransferase" evidence="1">
    <location>
        <begin position="42"/>
        <end position="186"/>
    </location>
</feature>
<dbReference type="Pfam" id="PF13847">
    <property type="entry name" value="Methyltransf_31"/>
    <property type="match status" value="1"/>
</dbReference>
<keyword evidence="2" id="KW-0808">Transferase</keyword>
<accession>A0ABW3Y011</accession>
<keyword evidence="2" id="KW-0489">Methyltransferase</keyword>
<keyword evidence="3" id="KW-1185">Reference proteome</keyword>
<dbReference type="PANTHER" id="PTHR12843:SF5">
    <property type="entry name" value="EEF1A LYSINE METHYLTRANSFERASE 2"/>
    <property type="match status" value="1"/>
</dbReference>
<name>A0ABW3Y011_9FLAO</name>
<reference evidence="3" key="1">
    <citation type="journal article" date="2019" name="Int. J. Syst. Evol. Microbiol.">
        <title>The Global Catalogue of Microorganisms (GCM) 10K type strain sequencing project: providing services to taxonomists for standard genome sequencing and annotation.</title>
        <authorList>
            <consortium name="The Broad Institute Genomics Platform"/>
            <consortium name="The Broad Institute Genome Sequencing Center for Infectious Disease"/>
            <person name="Wu L."/>
            <person name="Ma J."/>
        </authorList>
    </citation>
    <scope>NUCLEOTIDE SEQUENCE [LARGE SCALE GENOMIC DNA]</scope>
    <source>
        <strain evidence="3">CCUG 61485</strain>
    </source>
</reference>
<dbReference type="SUPFAM" id="SSF53335">
    <property type="entry name" value="S-adenosyl-L-methionine-dependent methyltransferases"/>
    <property type="match status" value="1"/>
</dbReference>
<evidence type="ECO:0000313" key="3">
    <source>
        <dbReference type="Proteomes" id="UP001597201"/>
    </source>
</evidence>
<dbReference type="CDD" id="cd02440">
    <property type="entry name" value="AdoMet_MTases"/>
    <property type="match status" value="1"/>
</dbReference>
<dbReference type="EMBL" id="JBHTMY010000002">
    <property type="protein sequence ID" value="MFD1314471.1"/>
    <property type="molecule type" value="Genomic_DNA"/>
</dbReference>
<dbReference type="PANTHER" id="PTHR12843">
    <property type="entry name" value="PROTEIN-LYSINE N-METHYLTRANSFERASE METTL10"/>
    <property type="match status" value="1"/>
</dbReference>
<dbReference type="Proteomes" id="UP001597201">
    <property type="component" value="Unassembled WGS sequence"/>
</dbReference>